<dbReference type="SMART" id="SM00871">
    <property type="entry name" value="AraC_E_bind"/>
    <property type="match status" value="1"/>
</dbReference>
<dbReference type="InterPro" id="IPR050908">
    <property type="entry name" value="SmbC-like"/>
</dbReference>
<dbReference type="InterPro" id="IPR029442">
    <property type="entry name" value="GyrI-like"/>
</dbReference>
<sequence>MKMNIEVMPECEIAYIRQIGPYGRRNIQTMERLKAWATMNHLLNEDSIILGIPQDNPETTNPENCRYDVCLITAADQSIRDDDVSKGKISESNYAVFEIDHSAEAVQQAWHEIFQELSSHGYEMDGSKPIVERYATKMVKNHRCEICVPIVNR</sequence>
<feature type="domain" description="AraC effector-binding" evidence="1">
    <location>
        <begin position="1"/>
        <end position="151"/>
    </location>
</feature>
<comment type="caution">
    <text evidence="2">The sequence shown here is derived from an EMBL/GenBank/DDBJ whole genome shotgun (WGS) entry which is preliminary data.</text>
</comment>
<proteinExistence type="predicted"/>
<name>A0ABR6WHQ6_9FIRM</name>
<gene>
    <name evidence="2" type="ORF">GH807_01220</name>
</gene>
<dbReference type="EMBL" id="WJBB01000001">
    <property type="protein sequence ID" value="MBC3795672.1"/>
    <property type="molecule type" value="Genomic_DNA"/>
</dbReference>
<dbReference type="Gene3D" id="3.20.80.10">
    <property type="entry name" value="Regulatory factor, effector binding domain"/>
    <property type="match status" value="1"/>
</dbReference>
<organism evidence="2 3">
    <name type="scientific">Acetobacterium tundrae</name>
    <dbReference type="NCBI Taxonomy" id="132932"/>
    <lineage>
        <taxon>Bacteria</taxon>
        <taxon>Bacillati</taxon>
        <taxon>Bacillota</taxon>
        <taxon>Clostridia</taxon>
        <taxon>Eubacteriales</taxon>
        <taxon>Eubacteriaceae</taxon>
        <taxon>Acetobacterium</taxon>
    </lineage>
</organism>
<protein>
    <submittedName>
        <fullName evidence="2">DNA gyrase inhibitor</fullName>
    </submittedName>
</protein>
<evidence type="ECO:0000313" key="2">
    <source>
        <dbReference type="EMBL" id="MBC3795672.1"/>
    </source>
</evidence>
<dbReference type="RefSeq" id="WP_148601953.1">
    <property type="nucleotide sequence ID" value="NZ_RXYB01000001.1"/>
</dbReference>
<reference evidence="2 3" key="1">
    <citation type="journal article" date="2020" name="mSystems">
        <title>Defining Genomic and Predicted Metabolic Features of the Acetobacterium Genus.</title>
        <authorList>
            <person name="Ross D.E."/>
            <person name="Marshall C.W."/>
            <person name="Gulliver D."/>
            <person name="May H.D."/>
            <person name="Norman R.S."/>
        </authorList>
    </citation>
    <scope>NUCLEOTIDE SEQUENCE [LARGE SCALE GENOMIC DNA]</scope>
    <source>
        <strain evidence="2 3">DSM 9173</strain>
    </source>
</reference>
<accession>A0ABR6WHQ6</accession>
<dbReference type="Pfam" id="PF06445">
    <property type="entry name" value="GyrI-like"/>
    <property type="match status" value="1"/>
</dbReference>
<dbReference type="InterPro" id="IPR010499">
    <property type="entry name" value="AraC_E-bd"/>
</dbReference>
<dbReference type="Proteomes" id="UP000653358">
    <property type="component" value="Unassembled WGS sequence"/>
</dbReference>
<evidence type="ECO:0000259" key="1">
    <source>
        <dbReference type="SMART" id="SM00871"/>
    </source>
</evidence>
<keyword evidence="3" id="KW-1185">Reference proteome</keyword>
<dbReference type="SUPFAM" id="SSF55136">
    <property type="entry name" value="Probable bacterial effector-binding domain"/>
    <property type="match status" value="1"/>
</dbReference>
<dbReference type="PANTHER" id="PTHR40055">
    <property type="entry name" value="TRANSCRIPTIONAL REGULATOR YGIV-RELATED"/>
    <property type="match status" value="1"/>
</dbReference>
<evidence type="ECO:0000313" key="3">
    <source>
        <dbReference type="Proteomes" id="UP000653358"/>
    </source>
</evidence>
<dbReference type="InterPro" id="IPR011256">
    <property type="entry name" value="Reg_factor_effector_dom_sf"/>
</dbReference>
<dbReference type="PANTHER" id="PTHR40055:SF1">
    <property type="entry name" value="TRANSCRIPTIONAL REGULATOR YGIV-RELATED"/>
    <property type="match status" value="1"/>
</dbReference>